<protein>
    <recommendedName>
        <fullName evidence="11">VLIG-type G domain-containing protein</fullName>
    </recommendedName>
</protein>
<feature type="region of interest" description="Disordered" evidence="9">
    <location>
        <begin position="571"/>
        <end position="591"/>
    </location>
</feature>
<evidence type="ECO:0000259" key="11">
    <source>
        <dbReference type="PROSITE" id="PS51717"/>
    </source>
</evidence>
<comment type="subcellular location">
    <subcellularLocation>
        <location evidence="2">Cytoplasm</location>
    </subcellularLocation>
    <subcellularLocation>
        <location evidence="1">Nucleus</location>
    </subcellularLocation>
</comment>
<keyword evidence="10" id="KW-0732">Signal</keyword>
<dbReference type="GeneTree" id="ENSGT00940000154393"/>
<dbReference type="PANTHER" id="PTHR22796:SF6">
    <property type="entry name" value="INTERFERON-INDUCED VERY LARGE GTPASE 1-RELATED"/>
    <property type="match status" value="1"/>
</dbReference>
<dbReference type="Ensembl" id="ENSLLET00000011270.1">
    <property type="protein sequence ID" value="ENSLLEP00000010847.1"/>
    <property type="gene ID" value="ENSLLEG00000006903.1"/>
</dbReference>
<dbReference type="GO" id="GO:0005525">
    <property type="term" value="F:GTP binding"/>
    <property type="evidence" value="ECO:0007669"/>
    <property type="project" value="UniProtKB-KW"/>
</dbReference>
<evidence type="ECO:0000313" key="13">
    <source>
        <dbReference type="Proteomes" id="UP000694569"/>
    </source>
</evidence>
<sequence length="2064" mass="239060">MFKLKIVFVLYFRSHAVFSITDMSGQEEKIPGDVYNKELVCKLEETGLDPDYWLPVLQTKLGIRNIHSLQHVQHEDIAALESDVRYNWEKQALYKLFNVQDRSNENTDGQEHNTVYKRKSKENTETIKLPGESSTKRKTCQNVKQFDDSTYNTSLTNYNLLTNQTENQGTGDQSLSTLEEAEIFLQDIKSWQIDDVESNLRKLHRYKNNLSDKTPPSVWVDECLSHEGLQDFILRTIEIYKDSPIPEKVKLLIRQLLEPHVYSVKTFPKVSFIMERINEEESDRSEDISTAEFKEFSDILQTAKEDVKRAVHPGSSSEEPESVDQRAMSTITQALCSLVKSKDTDQELLILCISNNYGFCSQNHVFQRHLRSEDIELMNDQVIKAQTEYENVRQRGTPQAQAFVLLTGLRTGSYKRDITPGYKEERLRFMTQFLAASLSSEVNNILKNHPRDANWETLEESLQSFILNSTERKYGEITAHAVKDQESVHQETENPQTYSQINETKSDKDFFRLLERLGLKTYYPQNMNKNHFHVIRKNVQSENQNINEKQIPFLFLEKLLSLDYRARYLHSEQKSETNPQENINLNEKDNFNNPVSLKSILNDSNEESEESSPRRVSGVHPMDIQMAIFHCADDIARQYIYTKLSLCQFAVPLLVPNPNTKHIEFPLWSFQEIKKKWKSKSKESNKTIEKHIAEAETPFVTFIRFGSCSSSKSQILNSLMGNPKNHIFFHRDCEGSTRDGLLMNGVVEITWYCPGGKDSDLFDDCIAFTNLRGDAREHEQQVKFLLEVSSVFVMLLTDADTKDTKCNQVVDEILKSSTSFILLLSDKEQTQRKSGIVKIGLKNRNKAELIKEITSVMRSSLVNSAPRCSLNKCASNARLSGFSVDEDKPQCKDNKEKTQILMALLKEKPIAEVKKLLLPLQGPLWHEWCQKDKELTRLKGKSSLSIEQQQSDIKSRKEAIRRIQLNRAFPLNDFMRSFIEILRSGSQTASVYFLQWLKIHLDKLSSEKVTVLHQKYHDLWTQIQKEEGGNKLPNISIETLSTQINDSTFGLEHVLREVGQIYEALEIRHTEQDCVSMLPDIAAKLMISGYPVELMNGDASHVPLTWITALLDKVTEMIGDKKIFVLSVLGIQSTGKSTLLNAMFGLQFAVSAGRCTRGAFMQLIEVEETLRREMRFDFMLVIDTEGLRAIELSNKTTRNHDNELATFVIGLGNITLINIFGENPSEMQDILQIAVQAFLRMKQVRIRPSCLFVHQNVGEITAKEKNLEVRRKLQENLNERTLIAAEQEHCEFTSFNDVIRFDVNTHIHYFTQLWEGDPPMAPTNPGYSQNVQDLKQIILDIGRNESPSNILTISQFKARVMDLWNALLHENFVFSFRNSLEIAAYNKLETAYGQWTWDLRKHMLSIENEISNRIQNDKMQRIDKSEINKKLQETFDAVMEKIKEFFSNEKDQDLLIQWEENTKNRVTNVKRELIEEAKKKANELITSKNNGKKICGMKEKWEDELFKSSRELALSLKGQELNEDILEKNFNKMWNSWILQVQNEMPPTETPPIRKDLENILLEHFNKHPEIQKLITESSTWRDVNEEFSGYISMKSKWLGMKNEKLSKAETQQVKETTRAVEMSVNKYLQRKEEQKMDYQSSYFHEILHQIEMEVETKLETFRFIADYVLFVTLYSFYKSERSFIQMSDAFRKANDPLRHLESKRSQFFQSFRMFCDGSHRIAFLADFLGDRLQESLREAVYKKAAIDTANEMKCNVTAFNGNRSKLEFHLMKSLAEKEKFHSFITYIKEPKAAFEIFITECVDQYYGDNSHSIRNALMINLDRFTKLIHSAIEKSSSITIGRPGDASSWLDTFCSELSAHLTLSHSDLKGVKYQEIKDIDFLKEAMTKALETVVENLKGEFSLCDVSNIKARPYEILYEQLAGCWEKCPFCKAVCTNTVPGHKEDHSVQFHRPQGIQGRKWHKTEHLVTDICSSLVASDCLFMLPEDNQIPYREYRRAGPPYSEWSITPDLSSLNYWKWVVCRFQSDFESYYSKKFEGKGEIPSQWKEVTKEKAISETDGYIS</sequence>
<keyword evidence="8" id="KW-0175">Coiled coil</keyword>
<dbReference type="GO" id="GO:0005737">
    <property type="term" value="C:cytoplasm"/>
    <property type="evidence" value="ECO:0007669"/>
    <property type="project" value="UniProtKB-SubCell"/>
</dbReference>
<feature type="compositionally biased region" description="Polar residues" evidence="9">
    <location>
        <begin position="576"/>
        <end position="591"/>
    </location>
</feature>
<dbReference type="GO" id="GO:0005634">
    <property type="term" value="C:nucleus"/>
    <property type="evidence" value="ECO:0007669"/>
    <property type="project" value="UniProtKB-SubCell"/>
</dbReference>
<dbReference type="PROSITE" id="PS51717">
    <property type="entry name" value="G_VLIG"/>
    <property type="match status" value="1"/>
</dbReference>
<keyword evidence="5" id="KW-0547">Nucleotide-binding</keyword>
<evidence type="ECO:0000256" key="10">
    <source>
        <dbReference type="SAM" id="SignalP"/>
    </source>
</evidence>
<keyword evidence="13" id="KW-1185">Reference proteome</keyword>
<comment type="similarity">
    <text evidence="3">Belongs to the TRAFAC class dynamin-like GTPase superfamily. Very large inducible GTPase (VLIG) family.</text>
</comment>
<evidence type="ECO:0000313" key="12">
    <source>
        <dbReference type="Ensembl" id="ENSLLEP00000010847.1"/>
    </source>
</evidence>
<evidence type="ECO:0000256" key="3">
    <source>
        <dbReference type="ARBA" id="ARBA00006828"/>
    </source>
</evidence>
<evidence type="ECO:0000256" key="5">
    <source>
        <dbReference type="ARBA" id="ARBA00022741"/>
    </source>
</evidence>
<dbReference type="InterPro" id="IPR058641">
    <property type="entry name" value="GVIN1_dom"/>
</dbReference>
<dbReference type="InterPro" id="IPR027417">
    <property type="entry name" value="P-loop_NTPase"/>
</dbReference>
<evidence type="ECO:0000256" key="8">
    <source>
        <dbReference type="SAM" id="Coils"/>
    </source>
</evidence>
<organism evidence="12 13">
    <name type="scientific">Leptobrachium leishanense</name>
    <name type="common">Leishan spiny toad</name>
    <dbReference type="NCBI Taxonomy" id="445787"/>
    <lineage>
        <taxon>Eukaryota</taxon>
        <taxon>Metazoa</taxon>
        <taxon>Chordata</taxon>
        <taxon>Craniata</taxon>
        <taxon>Vertebrata</taxon>
        <taxon>Euteleostomi</taxon>
        <taxon>Amphibia</taxon>
        <taxon>Batrachia</taxon>
        <taxon>Anura</taxon>
        <taxon>Pelobatoidea</taxon>
        <taxon>Megophryidae</taxon>
        <taxon>Leptobrachium</taxon>
    </lineage>
</organism>
<evidence type="ECO:0000256" key="4">
    <source>
        <dbReference type="ARBA" id="ARBA00022490"/>
    </source>
</evidence>
<proteinExistence type="inferred from homology"/>
<dbReference type="Pfam" id="PF25496">
    <property type="entry name" value="URGCP"/>
    <property type="match status" value="1"/>
</dbReference>
<keyword evidence="6" id="KW-0342">GTP-binding</keyword>
<dbReference type="InterPro" id="IPR057365">
    <property type="entry name" value="URGCP"/>
</dbReference>
<keyword evidence="4" id="KW-0963">Cytoplasm</keyword>
<dbReference type="Proteomes" id="UP000694569">
    <property type="component" value="Unplaced"/>
</dbReference>
<dbReference type="Gene3D" id="3.40.50.300">
    <property type="entry name" value="P-loop containing nucleotide triphosphate hydrolases"/>
    <property type="match status" value="1"/>
</dbReference>
<dbReference type="PANTHER" id="PTHR22796">
    <property type="entry name" value="URG4-RELATED"/>
    <property type="match status" value="1"/>
</dbReference>
<evidence type="ECO:0000256" key="2">
    <source>
        <dbReference type="ARBA" id="ARBA00004496"/>
    </source>
</evidence>
<evidence type="ECO:0000256" key="9">
    <source>
        <dbReference type="SAM" id="MobiDB-lite"/>
    </source>
</evidence>
<feature type="signal peptide" evidence="10">
    <location>
        <begin position="1"/>
        <end position="19"/>
    </location>
</feature>
<name>A0A8C5MEK7_9ANUR</name>
<dbReference type="SUPFAM" id="SSF52540">
    <property type="entry name" value="P-loop containing nucleoside triphosphate hydrolases"/>
    <property type="match status" value="1"/>
</dbReference>
<reference evidence="12" key="1">
    <citation type="submission" date="2025-08" db="UniProtKB">
        <authorList>
            <consortium name="Ensembl"/>
        </authorList>
    </citation>
    <scope>IDENTIFICATION</scope>
</reference>
<evidence type="ECO:0000256" key="7">
    <source>
        <dbReference type="ARBA" id="ARBA00023242"/>
    </source>
</evidence>
<evidence type="ECO:0000256" key="6">
    <source>
        <dbReference type="ARBA" id="ARBA00023134"/>
    </source>
</evidence>
<reference evidence="12" key="2">
    <citation type="submission" date="2025-09" db="UniProtKB">
        <authorList>
            <consortium name="Ensembl"/>
        </authorList>
    </citation>
    <scope>IDENTIFICATION</scope>
</reference>
<dbReference type="Pfam" id="PF25974">
    <property type="entry name" value="URGCP_9th"/>
    <property type="match status" value="1"/>
</dbReference>
<feature type="chain" id="PRO_5034110324" description="VLIG-type G domain-containing protein" evidence="10">
    <location>
        <begin position="20"/>
        <end position="2064"/>
    </location>
</feature>
<dbReference type="Pfam" id="PF25683">
    <property type="entry name" value="URGCP_GTPase"/>
    <property type="match status" value="1"/>
</dbReference>
<accession>A0A8C5MEK7</accession>
<dbReference type="OrthoDB" id="1597724at2759"/>
<feature type="domain" description="VLIG-type G" evidence="11">
    <location>
        <begin position="1120"/>
        <end position="1361"/>
    </location>
</feature>
<keyword evidence="7" id="KW-0539">Nucleus</keyword>
<evidence type="ECO:0000256" key="1">
    <source>
        <dbReference type="ARBA" id="ARBA00004123"/>
    </source>
</evidence>
<dbReference type="InterPro" id="IPR030383">
    <property type="entry name" value="G_VLIG_dom"/>
</dbReference>
<feature type="coiled-coil region" evidence="8">
    <location>
        <begin position="1463"/>
        <end position="1490"/>
    </location>
</feature>